<keyword evidence="2" id="KW-1185">Reference proteome</keyword>
<evidence type="ECO:0000313" key="2">
    <source>
        <dbReference type="Proteomes" id="UP000004995"/>
    </source>
</evidence>
<evidence type="ECO:0000313" key="1">
    <source>
        <dbReference type="EnsemblPlants" id="KQK88996"/>
    </source>
</evidence>
<dbReference type="EnsemblPlants" id="KQK88996">
    <property type="protein sequence ID" value="KQK88996"/>
    <property type="gene ID" value="SETIT_040300mg"/>
</dbReference>
<protein>
    <submittedName>
        <fullName evidence="1">Uncharacterized protein</fullName>
    </submittedName>
</protein>
<dbReference type="Proteomes" id="UP000004995">
    <property type="component" value="Unassembled WGS sequence"/>
</dbReference>
<proteinExistence type="predicted"/>
<reference evidence="2" key="1">
    <citation type="journal article" date="2012" name="Nat. Biotechnol.">
        <title>Reference genome sequence of the model plant Setaria.</title>
        <authorList>
            <person name="Bennetzen J.L."/>
            <person name="Schmutz J."/>
            <person name="Wang H."/>
            <person name="Percifield R."/>
            <person name="Hawkins J."/>
            <person name="Pontaroli A.C."/>
            <person name="Estep M."/>
            <person name="Feng L."/>
            <person name="Vaughn J.N."/>
            <person name="Grimwood J."/>
            <person name="Jenkins J."/>
            <person name="Barry K."/>
            <person name="Lindquist E."/>
            <person name="Hellsten U."/>
            <person name="Deshpande S."/>
            <person name="Wang X."/>
            <person name="Wu X."/>
            <person name="Mitros T."/>
            <person name="Triplett J."/>
            <person name="Yang X."/>
            <person name="Ye C.Y."/>
            <person name="Mauro-Herrera M."/>
            <person name="Wang L."/>
            <person name="Li P."/>
            <person name="Sharma M."/>
            <person name="Sharma R."/>
            <person name="Ronald P.C."/>
            <person name="Panaud O."/>
            <person name="Kellogg E.A."/>
            <person name="Brutnell T.P."/>
            <person name="Doust A.N."/>
            <person name="Tuskan G.A."/>
            <person name="Rokhsar D."/>
            <person name="Devos K.M."/>
        </authorList>
    </citation>
    <scope>NUCLEOTIDE SEQUENCE [LARGE SCALE GENOMIC DNA]</scope>
    <source>
        <strain evidence="2">cv. Yugu1</strain>
    </source>
</reference>
<name>K4AN04_SETIT</name>
<dbReference type="EMBL" id="AGNK02005601">
    <property type="status" value="NOT_ANNOTATED_CDS"/>
    <property type="molecule type" value="Genomic_DNA"/>
</dbReference>
<dbReference type="AlphaFoldDB" id="K4AN04"/>
<sequence>MMKPPLLAFVFCIESRSGTVDTFMVDFQAFLDLMCLMVV</sequence>
<accession>K4AN04</accession>
<dbReference type="Gramene" id="KQK88996">
    <property type="protein sequence ID" value="KQK88996"/>
    <property type="gene ID" value="SETIT_040300mg"/>
</dbReference>
<reference evidence="1" key="2">
    <citation type="submission" date="2018-08" db="UniProtKB">
        <authorList>
            <consortium name="EnsemblPlants"/>
        </authorList>
    </citation>
    <scope>IDENTIFICATION</scope>
    <source>
        <strain evidence="1">Yugu1</strain>
    </source>
</reference>
<dbReference type="HOGENOM" id="CLU_3320984_0_0_1"/>
<organism evidence="1 2">
    <name type="scientific">Setaria italica</name>
    <name type="common">Foxtail millet</name>
    <name type="synonym">Panicum italicum</name>
    <dbReference type="NCBI Taxonomy" id="4555"/>
    <lineage>
        <taxon>Eukaryota</taxon>
        <taxon>Viridiplantae</taxon>
        <taxon>Streptophyta</taxon>
        <taxon>Embryophyta</taxon>
        <taxon>Tracheophyta</taxon>
        <taxon>Spermatophyta</taxon>
        <taxon>Magnoliopsida</taxon>
        <taxon>Liliopsida</taxon>
        <taxon>Poales</taxon>
        <taxon>Poaceae</taxon>
        <taxon>PACMAD clade</taxon>
        <taxon>Panicoideae</taxon>
        <taxon>Panicodae</taxon>
        <taxon>Paniceae</taxon>
        <taxon>Cenchrinae</taxon>
        <taxon>Setaria</taxon>
    </lineage>
</organism>
<dbReference type="InParanoid" id="K4AN04"/>